<sequence>LRCVGGQADPVYWPPFVHRNADEHGRQAASGGPGPAPHPSSFFPLQPKGISIRSNWLPTPIQRQFVSILKESAQALELLEGWVTVLQIDDIYQAQMRYGYRRVHVPRSR</sequence>
<feature type="non-terminal residue" evidence="2">
    <location>
        <position position="1"/>
    </location>
</feature>
<proteinExistence type="predicted"/>
<dbReference type="EMBL" id="DQ403438">
    <property type="protein sequence ID" value="ABD74944.1"/>
    <property type="molecule type" value="Genomic_DNA"/>
</dbReference>
<organism evidence="2">
    <name type="scientific">Rhizobium fredii</name>
    <name type="common">Sinorhizobium fredii</name>
    <dbReference type="NCBI Taxonomy" id="380"/>
    <lineage>
        <taxon>Bacteria</taxon>
        <taxon>Pseudomonadati</taxon>
        <taxon>Pseudomonadota</taxon>
        <taxon>Alphaproteobacteria</taxon>
        <taxon>Hyphomicrobiales</taxon>
        <taxon>Rhizobiaceae</taxon>
        <taxon>Sinorhizobium/Ensifer group</taxon>
        <taxon>Sinorhizobium</taxon>
    </lineage>
</organism>
<protein>
    <submittedName>
        <fullName evidence="2">Putative transcriptional regulator protein</fullName>
    </submittedName>
</protein>
<reference evidence="2" key="1">
    <citation type="submission" date="2006-02" db="EMBL/GenBank/DDBJ databases">
        <title>Sampling the accessory genome of the Sinorhizobium genus by suppressive subtractive hybridization.</title>
        <authorList>
            <person name="Moulin L."/>
            <person name="Ghazoui Z."/>
            <person name="Young P."/>
        </authorList>
    </citation>
    <scope>NUCLEOTIDE SEQUENCE</scope>
    <source>
        <strain evidence="2">LMG6217</strain>
    </source>
</reference>
<accession>D1CSZ0</accession>
<evidence type="ECO:0000313" key="2">
    <source>
        <dbReference type="EMBL" id="ABD74944.1"/>
    </source>
</evidence>
<dbReference type="AlphaFoldDB" id="D1CSZ0"/>
<feature type="region of interest" description="Disordered" evidence="1">
    <location>
        <begin position="22"/>
        <end position="42"/>
    </location>
</feature>
<name>D1CSZ0_RHIFR</name>
<evidence type="ECO:0000256" key="1">
    <source>
        <dbReference type="SAM" id="MobiDB-lite"/>
    </source>
</evidence>